<dbReference type="EMBL" id="CAVNYO010000180">
    <property type="protein sequence ID" value="CAK5271989.1"/>
    <property type="molecule type" value="Genomic_DNA"/>
</dbReference>
<organism evidence="1 2">
    <name type="scientific">Mycena citricolor</name>
    <dbReference type="NCBI Taxonomy" id="2018698"/>
    <lineage>
        <taxon>Eukaryota</taxon>
        <taxon>Fungi</taxon>
        <taxon>Dikarya</taxon>
        <taxon>Basidiomycota</taxon>
        <taxon>Agaricomycotina</taxon>
        <taxon>Agaricomycetes</taxon>
        <taxon>Agaricomycetidae</taxon>
        <taxon>Agaricales</taxon>
        <taxon>Marasmiineae</taxon>
        <taxon>Mycenaceae</taxon>
        <taxon>Mycena</taxon>
    </lineage>
</organism>
<dbReference type="AlphaFoldDB" id="A0AAD2K0J7"/>
<keyword evidence="2" id="KW-1185">Reference proteome</keyword>
<proteinExistence type="predicted"/>
<evidence type="ECO:0000313" key="2">
    <source>
        <dbReference type="Proteomes" id="UP001295794"/>
    </source>
</evidence>
<sequence>MGTNPRISLETRQLVLYQFHQLWRRQRQIAADLMISERSVQRVVGQQRHIQAGLERRIPLSSEEPRVLRAYDLVRHWSLEPSSRYQQVFGTPHEQNPPNLLKSAVISRSRPHGVYHPTECSVSRPALIKNI</sequence>
<name>A0AAD2K0J7_9AGAR</name>
<accession>A0AAD2K0J7</accession>
<reference evidence="1" key="1">
    <citation type="submission" date="2023-11" db="EMBL/GenBank/DDBJ databases">
        <authorList>
            <person name="De Vega J J."/>
            <person name="De Vega J J."/>
        </authorList>
    </citation>
    <scope>NUCLEOTIDE SEQUENCE</scope>
</reference>
<evidence type="ECO:0000313" key="1">
    <source>
        <dbReference type="EMBL" id="CAK5271989.1"/>
    </source>
</evidence>
<comment type="caution">
    <text evidence="1">The sequence shown here is derived from an EMBL/GenBank/DDBJ whole genome shotgun (WGS) entry which is preliminary data.</text>
</comment>
<protein>
    <submittedName>
        <fullName evidence="1">Uncharacterized protein</fullName>
    </submittedName>
</protein>
<gene>
    <name evidence="1" type="ORF">MYCIT1_LOCUS17458</name>
</gene>
<dbReference type="Proteomes" id="UP001295794">
    <property type="component" value="Unassembled WGS sequence"/>
</dbReference>